<keyword evidence="1" id="KW-1133">Transmembrane helix</keyword>
<evidence type="ECO:0000313" key="3">
    <source>
        <dbReference type="Proteomes" id="UP000736583"/>
    </source>
</evidence>
<keyword evidence="1" id="KW-0812">Transmembrane</keyword>
<dbReference type="Proteomes" id="UP000736583">
    <property type="component" value="Unassembled WGS sequence"/>
</dbReference>
<comment type="caution">
    <text evidence="2">The sequence shown here is derived from an EMBL/GenBank/DDBJ whole genome shotgun (WGS) entry which is preliminary data.</text>
</comment>
<dbReference type="NCBIfam" id="TIGR02831">
    <property type="entry name" value="spo_II_M"/>
    <property type="match status" value="1"/>
</dbReference>
<dbReference type="InterPro" id="IPR014196">
    <property type="entry name" value="SpoIIM"/>
</dbReference>
<dbReference type="Pfam" id="PF01944">
    <property type="entry name" value="SpoIIM"/>
    <property type="match status" value="1"/>
</dbReference>
<gene>
    <name evidence="2" type="primary">spoIIM</name>
    <name evidence="2" type="ORF">KQI89_03095</name>
</gene>
<feature type="transmembrane region" description="Helical" evidence="1">
    <location>
        <begin position="20"/>
        <end position="40"/>
    </location>
</feature>
<evidence type="ECO:0000313" key="2">
    <source>
        <dbReference type="EMBL" id="MBU5590738.1"/>
    </source>
</evidence>
<dbReference type="RefSeq" id="WP_216455853.1">
    <property type="nucleotide sequence ID" value="NZ_JAHLQL010000001.1"/>
</dbReference>
<protein>
    <submittedName>
        <fullName evidence="2">Stage II sporulation protein M</fullName>
    </submittedName>
</protein>
<organism evidence="2 3">
    <name type="scientific">Clostridium simiarum</name>
    <dbReference type="NCBI Taxonomy" id="2841506"/>
    <lineage>
        <taxon>Bacteria</taxon>
        <taxon>Bacillati</taxon>
        <taxon>Bacillota</taxon>
        <taxon>Clostridia</taxon>
        <taxon>Eubacteriales</taxon>
        <taxon>Clostridiaceae</taxon>
        <taxon>Clostridium</taxon>
    </lineage>
</organism>
<dbReference type="EMBL" id="JAHLQL010000001">
    <property type="protein sequence ID" value="MBU5590738.1"/>
    <property type="molecule type" value="Genomic_DNA"/>
</dbReference>
<feature type="transmembrane region" description="Helical" evidence="1">
    <location>
        <begin position="113"/>
        <end position="133"/>
    </location>
</feature>
<name>A0ABS6EZA8_9CLOT</name>
<feature type="transmembrane region" description="Helical" evidence="1">
    <location>
        <begin position="139"/>
        <end position="157"/>
    </location>
</feature>
<feature type="transmembrane region" description="Helical" evidence="1">
    <location>
        <begin position="178"/>
        <end position="199"/>
    </location>
</feature>
<feature type="transmembrane region" description="Helical" evidence="1">
    <location>
        <begin position="83"/>
        <end position="106"/>
    </location>
</feature>
<dbReference type="PIRSF" id="PIRSF038973">
    <property type="entry name" value="SpoIIM"/>
    <property type="match status" value="1"/>
</dbReference>
<keyword evidence="3" id="KW-1185">Reference proteome</keyword>
<keyword evidence="1" id="KW-0472">Membrane</keyword>
<reference evidence="2 3" key="1">
    <citation type="submission" date="2021-06" db="EMBL/GenBank/DDBJ databases">
        <authorList>
            <person name="Sun Q."/>
            <person name="Li D."/>
        </authorList>
    </citation>
    <scope>NUCLEOTIDE SEQUENCE [LARGE SCALE GENOMIC DNA]</scope>
    <source>
        <strain evidence="2 3">MSJ-4</strain>
    </source>
</reference>
<proteinExistence type="predicted"/>
<evidence type="ECO:0000256" key="1">
    <source>
        <dbReference type="SAM" id="Phobius"/>
    </source>
</evidence>
<dbReference type="InterPro" id="IPR002798">
    <property type="entry name" value="SpoIIM-like"/>
</dbReference>
<sequence length="209" mass="23574">MIRDNKYINNITMHIQENFWLYIISLLFLCTGVVLGVYAVKYMSEVDKLDLANYFNSFTNILASEELNNKVIFFEAIKTNIPIILVLFILGLTLVGMPIILLINLIKGFSIGFTFSFIISTLGKKGVAITLVGMLPQNIIYIPCIVIASVISMRISLDKIRNNVFNQKPHVAKENKNIVMDLVVIAMFVLLGTLIESYITPAILKYFLS</sequence>
<accession>A0ABS6EZA8</accession>